<evidence type="ECO:0000313" key="2">
    <source>
        <dbReference type="EMBL" id="WVT05640.1"/>
    </source>
</evidence>
<dbReference type="RefSeq" id="WP_331374716.1">
    <property type="nucleotide sequence ID" value="NZ_CP133148.1"/>
</dbReference>
<evidence type="ECO:0000313" key="3">
    <source>
        <dbReference type="Proteomes" id="UP001432360"/>
    </source>
</evidence>
<dbReference type="Pfam" id="PF23899">
    <property type="entry name" value="SU10_portal"/>
    <property type="match status" value="1"/>
</dbReference>
<dbReference type="EMBL" id="CP133148">
    <property type="protein sequence ID" value="WVT05640.1"/>
    <property type="molecule type" value="Genomic_DNA"/>
</dbReference>
<feature type="region of interest" description="Disordered" evidence="1">
    <location>
        <begin position="595"/>
        <end position="617"/>
    </location>
</feature>
<feature type="compositionally biased region" description="Polar residues" evidence="1">
    <location>
        <begin position="595"/>
        <end position="604"/>
    </location>
</feature>
<sequence>MAAMTDERLAQLVSQLVKDCEDYRDVLAVDRIKAMEYYDGTMKDVPADANRSKVVSRDCRAAIKKVLPSLIRTILGNDKVVEYAPVNEGDEAAAEQATDYINYVVFPESDGYDAVQDAAHDALKLRNGVIRWWYEDKVSVAVSTHSGLDEAALVQLVGDDAVEVLEQSHTIGKIQTPQGVIEQPSYNVKIRRKVERGTPRLAAVPLEEFLIHPDALSIEESPITGIATRMRRSDLIAMGHDRELIEGLPASTGDSGSDAEEFTRRRDAFAARDAAPKALEEVDYYELYVKVDADDDGIAELRRLVFAGGTGAENLLSNDEWDEVPFADLIVERRPHQREGGSVTDDMAEIQRVKTVLMRQTLDNLYWQNNQQPIVQEGAIANPEAVLNPKFGQPIRVSQGIDARAALGYTVVPFVAKESFAMLSYLDQEATDRTGISDASSGLAPDALQNMTARATALIEQAGIGQTELMVRTFAQGLRRVFKGLLRLVIKHQDRPRVARLRGQWVSFDPRHWNAEMDATVNTGLGAGTRERDMMMVQMVQQLQEKLLMTLGPDNPYVSPDNLYNGIAKSVEAAGLKSPDLYFSKPSPEEIQRRMQASASQPNPEMQKLEMRQQADAERARLAAENDRRKLEIERELKLAELQQKGALKRYQIDAELNLKRQQNAAEALGGEPVSVAHVGGIPG</sequence>
<reference evidence="2" key="1">
    <citation type="submission" date="2023-08" db="EMBL/GenBank/DDBJ databases">
        <title>Complete genome sequence of Sinorhizobium chiapanecum ITTG S70 isolated from Acaciella angustissima nodules in Chiapas-Mexico.</title>
        <authorList>
            <person name="Rincon-Rosales R."/>
            <person name="Rogel M.A."/>
            <person name="Rincon-Medina C.I."/>
            <person name="Guerrero G."/>
            <person name="Manzano-Gomez L.A."/>
            <person name="Lopez-Lopez A."/>
            <person name="Rincon Molina F.A."/>
            <person name="Martinez-Romero E."/>
        </authorList>
    </citation>
    <scope>NUCLEOTIDE SEQUENCE</scope>
    <source>
        <strain evidence="2">ITTG S70</strain>
    </source>
</reference>
<feature type="compositionally biased region" description="Basic and acidic residues" evidence="1">
    <location>
        <begin position="607"/>
        <end position="617"/>
    </location>
</feature>
<protein>
    <submittedName>
        <fullName evidence="2">Phage portal protein</fullName>
    </submittedName>
</protein>
<keyword evidence="3" id="KW-1185">Reference proteome</keyword>
<proteinExistence type="predicted"/>
<organism evidence="2 3">
    <name type="scientific">Sinorhizobium chiapasense</name>
    <dbReference type="NCBI Taxonomy" id="501572"/>
    <lineage>
        <taxon>Bacteria</taxon>
        <taxon>Pseudomonadati</taxon>
        <taxon>Pseudomonadota</taxon>
        <taxon>Alphaproteobacteria</taxon>
        <taxon>Hyphomicrobiales</taxon>
        <taxon>Rhizobiaceae</taxon>
        <taxon>Sinorhizobium/Ensifer group</taxon>
        <taxon>Sinorhizobium</taxon>
    </lineage>
</organism>
<gene>
    <name evidence="2" type="ORF">RB548_09700</name>
</gene>
<dbReference type="Proteomes" id="UP001432360">
    <property type="component" value="Chromosome"/>
</dbReference>
<dbReference type="InterPro" id="IPR056909">
    <property type="entry name" value="SU10_portal"/>
</dbReference>
<evidence type="ECO:0000256" key="1">
    <source>
        <dbReference type="SAM" id="MobiDB-lite"/>
    </source>
</evidence>
<name>A0ABZ2BGH2_9HYPH</name>
<accession>A0ABZ2BGH2</accession>